<dbReference type="EMBL" id="BPLQ01012224">
    <property type="protein sequence ID" value="GIY63775.1"/>
    <property type="molecule type" value="Genomic_DNA"/>
</dbReference>
<organism evidence="1 2">
    <name type="scientific">Caerostris darwini</name>
    <dbReference type="NCBI Taxonomy" id="1538125"/>
    <lineage>
        <taxon>Eukaryota</taxon>
        <taxon>Metazoa</taxon>
        <taxon>Ecdysozoa</taxon>
        <taxon>Arthropoda</taxon>
        <taxon>Chelicerata</taxon>
        <taxon>Arachnida</taxon>
        <taxon>Araneae</taxon>
        <taxon>Araneomorphae</taxon>
        <taxon>Entelegynae</taxon>
        <taxon>Araneoidea</taxon>
        <taxon>Araneidae</taxon>
        <taxon>Caerostris</taxon>
    </lineage>
</organism>
<name>A0AAV4V0M5_9ARAC</name>
<evidence type="ECO:0000313" key="2">
    <source>
        <dbReference type="Proteomes" id="UP001054837"/>
    </source>
</evidence>
<comment type="caution">
    <text evidence="1">The sequence shown here is derived from an EMBL/GenBank/DDBJ whole genome shotgun (WGS) entry which is preliminary data.</text>
</comment>
<reference evidence="1 2" key="1">
    <citation type="submission" date="2021-06" db="EMBL/GenBank/DDBJ databases">
        <title>Caerostris darwini draft genome.</title>
        <authorList>
            <person name="Kono N."/>
            <person name="Arakawa K."/>
        </authorList>
    </citation>
    <scope>NUCLEOTIDE SEQUENCE [LARGE SCALE GENOMIC DNA]</scope>
</reference>
<proteinExistence type="predicted"/>
<gene>
    <name evidence="1" type="ORF">CDAR_536531</name>
</gene>
<dbReference type="Proteomes" id="UP001054837">
    <property type="component" value="Unassembled WGS sequence"/>
</dbReference>
<accession>A0AAV4V0M5</accession>
<evidence type="ECO:0000313" key="1">
    <source>
        <dbReference type="EMBL" id="GIY63775.1"/>
    </source>
</evidence>
<dbReference type="AlphaFoldDB" id="A0AAV4V0M5"/>
<keyword evidence="2" id="KW-1185">Reference proteome</keyword>
<sequence length="73" mass="8122">MVSTAKLKSANLQVSEVLENYQMQDLPKSVKRSIGEILGRSSVRGTSSSAICQCSRVALHVVGYYVEDFRRED</sequence>
<protein>
    <submittedName>
        <fullName evidence="1">Uncharacterized protein</fullName>
    </submittedName>
</protein>